<protein>
    <submittedName>
        <fullName evidence="3">SDR family oxidoreductase</fullName>
    </submittedName>
</protein>
<dbReference type="InterPro" id="IPR002347">
    <property type="entry name" value="SDR_fam"/>
</dbReference>
<reference evidence="3 4" key="1">
    <citation type="submission" date="2018-11" db="EMBL/GenBank/DDBJ databases">
        <title>the genome of Mesorhizobium tamadayense DSM 28320.</title>
        <authorList>
            <person name="Gao J."/>
        </authorList>
    </citation>
    <scope>NUCLEOTIDE SEQUENCE [LARGE SCALE GENOMIC DNA]</scope>
    <source>
        <strain evidence="3 4">DSM 28320</strain>
    </source>
</reference>
<dbReference type="InterPro" id="IPR050259">
    <property type="entry name" value="SDR"/>
</dbReference>
<dbReference type="PANTHER" id="PTHR42879:SF2">
    <property type="entry name" value="3-OXOACYL-[ACYL-CARRIER-PROTEIN] REDUCTASE FABG"/>
    <property type="match status" value="1"/>
</dbReference>
<evidence type="ECO:0000256" key="2">
    <source>
        <dbReference type="ARBA" id="ARBA00023002"/>
    </source>
</evidence>
<dbReference type="Gene3D" id="3.40.50.720">
    <property type="entry name" value="NAD(P)-binding Rossmann-like Domain"/>
    <property type="match status" value="1"/>
</dbReference>
<accession>A0A3P3FDE7</accession>
<keyword evidence="2" id="KW-0560">Oxidoreductase</keyword>
<dbReference type="OrthoDB" id="9779623at2"/>
<dbReference type="CDD" id="cd05233">
    <property type="entry name" value="SDR_c"/>
    <property type="match status" value="1"/>
</dbReference>
<keyword evidence="4" id="KW-1185">Reference proteome</keyword>
<name>A0A3P3FDE7_9HYPH</name>
<dbReference type="Proteomes" id="UP000273786">
    <property type="component" value="Unassembled WGS sequence"/>
</dbReference>
<dbReference type="PRINTS" id="PR00081">
    <property type="entry name" value="GDHRDH"/>
</dbReference>
<sequence length="257" mass="26660">MTDLPQRVAVVAGGSSGIGLATVSSLLEQSIKVALFGQSSEHVESAKEKLSVHDRAGNILGRTVDVTDRSQILRFFHELASLWSMPDILVYSAGISPKGPGGATPFVDVSPDEWQLVHAVNVTGAMLCCQAVLPHMIEQGFGRIVLVGSVAGRTIPRIAGAAYVTSKSALSGLTRVLVANNAGRDITVNLVAPGRIATDMAGPPDSETNRAALARIPVGRLGKPDDVAAAIRFLVSDSAGFINGATLDVNGGEFAPL</sequence>
<evidence type="ECO:0000313" key="3">
    <source>
        <dbReference type="EMBL" id="RRH96703.1"/>
    </source>
</evidence>
<organism evidence="3 4">
    <name type="scientific">Mesorhizobium tamadayense</name>
    <dbReference type="NCBI Taxonomy" id="425306"/>
    <lineage>
        <taxon>Bacteria</taxon>
        <taxon>Pseudomonadati</taxon>
        <taxon>Pseudomonadota</taxon>
        <taxon>Alphaproteobacteria</taxon>
        <taxon>Hyphomicrobiales</taxon>
        <taxon>Phyllobacteriaceae</taxon>
        <taxon>Mesorhizobium</taxon>
    </lineage>
</organism>
<comment type="similarity">
    <text evidence="1">Belongs to the short-chain dehydrogenases/reductases (SDR) family.</text>
</comment>
<dbReference type="Pfam" id="PF13561">
    <property type="entry name" value="adh_short_C2"/>
    <property type="match status" value="1"/>
</dbReference>
<proteinExistence type="inferred from homology"/>
<dbReference type="AlphaFoldDB" id="A0A3P3FDE7"/>
<dbReference type="PANTHER" id="PTHR42879">
    <property type="entry name" value="3-OXOACYL-(ACYL-CARRIER-PROTEIN) REDUCTASE"/>
    <property type="match status" value="1"/>
</dbReference>
<evidence type="ECO:0000313" key="4">
    <source>
        <dbReference type="Proteomes" id="UP000273786"/>
    </source>
</evidence>
<dbReference type="RefSeq" id="WP_125002609.1">
    <property type="nucleotide sequence ID" value="NZ_RQXT01000030.1"/>
</dbReference>
<gene>
    <name evidence="3" type="ORF">EH240_22285</name>
</gene>
<comment type="caution">
    <text evidence="3">The sequence shown here is derived from an EMBL/GenBank/DDBJ whole genome shotgun (WGS) entry which is preliminary data.</text>
</comment>
<dbReference type="EMBL" id="RQXT01000030">
    <property type="protein sequence ID" value="RRH96703.1"/>
    <property type="molecule type" value="Genomic_DNA"/>
</dbReference>
<dbReference type="GO" id="GO:0016491">
    <property type="term" value="F:oxidoreductase activity"/>
    <property type="evidence" value="ECO:0007669"/>
    <property type="project" value="UniProtKB-KW"/>
</dbReference>
<dbReference type="InterPro" id="IPR036291">
    <property type="entry name" value="NAD(P)-bd_dom_sf"/>
</dbReference>
<dbReference type="FunFam" id="3.40.50.720:FF:000173">
    <property type="entry name" value="3-oxoacyl-[acyl-carrier protein] reductase"/>
    <property type="match status" value="1"/>
</dbReference>
<dbReference type="SUPFAM" id="SSF51735">
    <property type="entry name" value="NAD(P)-binding Rossmann-fold domains"/>
    <property type="match status" value="1"/>
</dbReference>
<dbReference type="NCBIfam" id="NF009466">
    <property type="entry name" value="PRK12826.1-2"/>
    <property type="match status" value="1"/>
</dbReference>
<evidence type="ECO:0000256" key="1">
    <source>
        <dbReference type="ARBA" id="ARBA00006484"/>
    </source>
</evidence>